<dbReference type="PRINTS" id="PR01415">
    <property type="entry name" value="ANKYRIN"/>
</dbReference>
<dbReference type="SUPFAM" id="SSF48403">
    <property type="entry name" value="Ankyrin repeat"/>
    <property type="match status" value="1"/>
</dbReference>
<feature type="region of interest" description="Disordered" evidence="3">
    <location>
        <begin position="590"/>
        <end position="665"/>
    </location>
</feature>
<dbReference type="PROSITE" id="PS50088">
    <property type="entry name" value="ANK_REPEAT"/>
    <property type="match status" value="4"/>
</dbReference>
<evidence type="ECO:0000256" key="1">
    <source>
        <dbReference type="ARBA" id="ARBA00022737"/>
    </source>
</evidence>
<dbReference type="PROSITE" id="PS50297">
    <property type="entry name" value="ANK_REP_REGION"/>
    <property type="match status" value="4"/>
</dbReference>
<feature type="compositionally biased region" description="Polar residues" evidence="3">
    <location>
        <begin position="604"/>
        <end position="635"/>
    </location>
</feature>
<evidence type="ECO:0000256" key="3">
    <source>
        <dbReference type="SAM" id="MobiDB-lite"/>
    </source>
</evidence>
<protein>
    <recommendedName>
        <fullName evidence="6">Protein phosphatase 1 regulatory subunit 12A</fullName>
    </recommendedName>
</protein>
<feature type="repeat" description="ANK" evidence="2">
    <location>
        <begin position="176"/>
        <end position="208"/>
    </location>
</feature>
<dbReference type="PANTHER" id="PTHR24179">
    <property type="entry name" value="PROTEIN PHOSPHATASE 1 REGULATORY SUBUNIT 12"/>
    <property type="match status" value="1"/>
</dbReference>
<feature type="compositionally biased region" description="Polar residues" evidence="3">
    <location>
        <begin position="460"/>
        <end position="476"/>
    </location>
</feature>
<dbReference type="PANTHER" id="PTHR24179:SF29">
    <property type="entry name" value="LD46604P"/>
    <property type="match status" value="1"/>
</dbReference>
<evidence type="ECO:0000256" key="2">
    <source>
        <dbReference type="PROSITE-ProRule" id="PRU00023"/>
    </source>
</evidence>
<dbReference type="AlphaFoldDB" id="A0A9W9YRP3"/>
<evidence type="ECO:0008006" key="6">
    <source>
        <dbReference type="Google" id="ProtNLM"/>
    </source>
</evidence>
<feature type="compositionally biased region" description="Low complexity" evidence="3">
    <location>
        <begin position="590"/>
        <end position="603"/>
    </location>
</feature>
<evidence type="ECO:0000313" key="4">
    <source>
        <dbReference type="EMBL" id="KAJ7364975.1"/>
    </source>
</evidence>
<comment type="caution">
    <text evidence="4">The sequence shown here is derived from an EMBL/GenBank/DDBJ whole genome shotgun (WGS) entry which is preliminary data.</text>
</comment>
<dbReference type="GO" id="GO:0005737">
    <property type="term" value="C:cytoplasm"/>
    <property type="evidence" value="ECO:0007669"/>
    <property type="project" value="TreeGrafter"/>
</dbReference>
<name>A0A9W9YRP3_9CNID</name>
<gene>
    <name evidence="4" type="ORF">OS493_007609</name>
</gene>
<dbReference type="GO" id="GO:0019208">
    <property type="term" value="F:phosphatase regulator activity"/>
    <property type="evidence" value="ECO:0007669"/>
    <property type="project" value="TreeGrafter"/>
</dbReference>
<feature type="repeat" description="ANK" evidence="2">
    <location>
        <begin position="14"/>
        <end position="46"/>
    </location>
</feature>
<organism evidence="4 5">
    <name type="scientific">Desmophyllum pertusum</name>
    <dbReference type="NCBI Taxonomy" id="174260"/>
    <lineage>
        <taxon>Eukaryota</taxon>
        <taxon>Metazoa</taxon>
        <taxon>Cnidaria</taxon>
        <taxon>Anthozoa</taxon>
        <taxon>Hexacorallia</taxon>
        <taxon>Scleractinia</taxon>
        <taxon>Caryophylliina</taxon>
        <taxon>Caryophylliidae</taxon>
        <taxon>Desmophyllum</taxon>
    </lineage>
</organism>
<feature type="region of interest" description="Disordered" evidence="3">
    <location>
        <begin position="366"/>
        <end position="558"/>
    </location>
</feature>
<feature type="compositionally biased region" description="Basic residues" evidence="3">
    <location>
        <begin position="656"/>
        <end position="665"/>
    </location>
</feature>
<feature type="compositionally biased region" description="Low complexity" evidence="3">
    <location>
        <begin position="493"/>
        <end position="506"/>
    </location>
</feature>
<feature type="repeat" description="ANK" evidence="2">
    <location>
        <begin position="47"/>
        <end position="79"/>
    </location>
</feature>
<dbReference type="InterPro" id="IPR036770">
    <property type="entry name" value="Ankyrin_rpt-contain_sf"/>
</dbReference>
<feature type="compositionally biased region" description="Basic and acidic residues" evidence="3">
    <location>
        <begin position="413"/>
        <end position="435"/>
    </location>
</feature>
<dbReference type="OrthoDB" id="19014at2759"/>
<keyword evidence="2" id="KW-0040">ANK repeat</keyword>
<accession>A0A9W9YRP3</accession>
<sequence>MLDYGVDPNLANDDGLTALHQACIDECDDIAELLVGYGANIDAEDRELWTPLHASAACENFSMVQYLVDNGADVAAINADGSLPVDLVEEDQELKEYLHDEMNSHGFNEDKVNELIILREQRMFEDIKDAIEKRRDLEIKDMQGATALHVAAANAYVEVLEFLLENDADVDVVDKDGWKPIHAAACWGNENAIELLVKHGAELESRTPHGETPLDLCEDADTRQFIIDLKSKIKTNKFKVKNNRRKRNNSRSLSVKRSSLKEKISISQNEAKAEAILRQHPELAFLITKDKKTKDEPNGGVDLSVEENNVIPKDESPSPARTQIEEKKTAPSETKVTEIPTTKKYERTSEVKSVTKVIDIKVIEQGGNEKENKPLAVTTNDILKGEKSREPASRGREVAAPVQGTVTNIQYKSKTETKEHVLHEKTTSKLSEKNDLPSGPPHRSPSSSRRQLPADPPARVQQTTKENNTIKSSHISQGIVVTKEQRTPAAKPLSELSSNSNSTTQSIAAAAPKSTKVRAAPPVPRSSGSMSGRSQVMSSDTSGYPDSFSKRKSRDSRELTDVALQQLAKDIKESRVISPSDVKLSSQAVTAKYTPKATTPPSTQRNDTAATRDVSGNTAPTNKTPVTNSIANSSVEEPRHKFKQPNNVMEVEAERRHKKSCCVLM</sequence>
<proteinExistence type="predicted"/>
<dbReference type="SMART" id="SM00248">
    <property type="entry name" value="ANK"/>
    <property type="match status" value="4"/>
</dbReference>
<dbReference type="Proteomes" id="UP001163046">
    <property type="component" value="Unassembled WGS sequence"/>
</dbReference>
<dbReference type="Pfam" id="PF12796">
    <property type="entry name" value="Ank_2"/>
    <property type="match status" value="2"/>
</dbReference>
<keyword evidence="5" id="KW-1185">Reference proteome</keyword>
<keyword evidence="1" id="KW-0677">Repeat</keyword>
<feature type="repeat" description="ANK" evidence="2">
    <location>
        <begin position="143"/>
        <end position="175"/>
    </location>
</feature>
<feature type="compositionally biased region" description="Low complexity" evidence="3">
    <location>
        <begin position="444"/>
        <end position="453"/>
    </location>
</feature>
<reference evidence="4" key="1">
    <citation type="submission" date="2023-01" db="EMBL/GenBank/DDBJ databases">
        <title>Genome assembly of the deep-sea coral Lophelia pertusa.</title>
        <authorList>
            <person name="Herrera S."/>
            <person name="Cordes E."/>
        </authorList>
    </citation>
    <scope>NUCLEOTIDE SEQUENCE</scope>
    <source>
        <strain evidence="4">USNM1676648</strain>
        <tissue evidence="4">Polyp</tissue>
    </source>
</reference>
<feature type="compositionally biased region" description="Polar residues" evidence="3">
    <location>
        <begin position="526"/>
        <end position="544"/>
    </location>
</feature>
<dbReference type="Gene3D" id="1.25.40.20">
    <property type="entry name" value="Ankyrin repeat-containing domain"/>
    <property type="match status" value="2"/>
</dbReference>
<evidence type="ECO:0000313" key="5">
    <source>
        <dbReference type="Proteomes" id="UP001163046"/>
    </source>
</evidence>
<dbReference type="InterPro" id="IPR002110">
    <property type="entry name" value="Ankyrin_rpt"/>
</dbReference>
<feature type="compositionally biased region" description="Basic and acidic residues" evidence="3">
    <location>
        <begin position="383"/>
        <end position="397"/>
    </location>
</feature>
<dbReference type="FunFam" id="1.25.40.20:FF:000198">
    <property type="entry name" value="Myosin binding subunit, isoform P"/>
    <property type="match status" value="1"/>
</dbReference>
<feature type="region of interest" description="Disordered" evidence="3">
    <location>
        <begin position="290"/>
        <end position="336"/>
    </location>
</feature>
<dbReference type="InterPro" id="IPR051226">
    <property type="entry name" value="PP1_Regulatory_Subunit"/>
</dbReference>
<dbReference type="EMBL" id="MU827304">
    <property type="protein sequence ID" value="KAJ7364975.1"/>
    <property type="molecule type" value="Genomic_DNA"/>
</dbReference>
<dbReference type="GO" id="GO:0004857">
    <property type="term" value="F:enzyme inhibitor activity"/>
    <property type="evidence" value="ECO:0007669"/>
    <property type="project" value="TreeGrafter"/>
</dbReference>